<keyword evidence="1" id="KW-0805">Transcription regulation</keyword>
<evidence type="ECO:0000256" key="4">
    <source>
        <dbReference type="SAM" id="MobiDB-lite"/>
    </source>
</evidence>
<dbReference type="PROSITE" id="PS00041">
    <property type="entry name" value="HTH_ARAC_FAMILY_1"/>
    <property type="match status" value="1"/>
</dbReference>
<evidence type="ECO:0000256" key="3">
    <source>
        <dbReference type="ARBA" id="ARBA00023163"/>
    </source>
</evidence>
<organism evidence="6 7">
    <name type="scientific">Aestuariispira insulae</name>
    <dbReference type="NCBI Taxonomy" id="1461337"/>
    <lineage>
        <taxon>Bacteria</taxon>
        <taxon>Pseudomonadati</taxon>
        <taxon>Pseudomonadota</taxon>
        <taxon>Alphaproteobacteria</taxon>
        <taxon>Rhodospirillales</taxon>
        <taxon>Kiloniellaceae</taxon>
        <taxon>Aestuariispira</taxon>
    </lineage>
</organism>
<keyword evidence="2" id="KW-0238">DNA-binding</keyword>
<dbReference type="PANTHER" id="PTHR46796:SF6">
    <property type="entry name" value="ARAC SUBFAMILY"/>
    <property type="match status" value="1"/>
</dbReference>
<dbReference type="RefSeq" id="WP_115939201.1">
    <property type="nucleotide sequence ID" value="NZ_QRDW01000016.1"/>
</dbReference>
<dbReference type="EMBL" id="QRDW01000016">
    <property type="protein sequence ID" value="RED44171.1"/>
    <property type="molecule type" value="Genomic_DNA"/>
</dbReference>
<dbReference type="OrthoDB" id="6670788at2"/>
<evidence type="ECO:0000313" key="7">
    <source>
        <dbReference type="Proteomes" id="UP000256845"/>
    </source>
</evidence>
<comment type="caution">
    <text evidence="6">The sequence shown here is derived from an EMBL/GenBank/DDBJ whole genome shotgun (WGS) entry which is preliminary data.</text>
</comment>
<dbReference type="PROSITE" id="PS01124">
    <property type="entry name" value="HTH_ARAC_FAMILY_2"/>
    <property type="match status" value="1"/>
</dbReference>
<evidence type="ECO:0000256" key="1">
    <source>
        <dbReference type="ARBA" id="ARBA00023015"/>
    </source>
</evidence>
<dbReference type="Pfam" id="PF12833">
    <property type="entry name" value="HTH_18"/>
    <property type="match status" value="1"/>
</dbReference>
<proteinExistence type="predicted"/>
<dbReference type="InterPro" id="IPR050204">
    <property type="entry name" value="AraC_XylS_family_regulators"/>
</dbReference>
<name>A0A3D9H4S2_9PROT</name>
<sequence length="335" mass="37349">MRQDDKQDISASRQRARDTGISLRSLSMRPPAGNSEPFQVTSPQLLPDDLVVRGRMHDHDGLTGLKIHATDTIEMHDLVKEWLMKPAFVVAITLEGCLDVRLAEKSFTLGRGTGPAGQFWNLTRTEPMQRLSKKGTHIRKALIVVPREWLLRLADDQSHLHETFPAILSEHLSIGCWKPSNHALSLAEQLINPGNDPHLLQVLSREGKAMEIVHEAIASLSPARQDSLPSTREARRAQCVRQHIIDHLDEEISLTGLSTILGMSIASMQNAFKRTYHQTIAEFCREQRLTRAKQAIELEGKPVSEAAYQAGYDSPASFSTAFKKLFGFPPSGCKV</sequence>
<dbReference type="SUPFAM" id="SSF46689">
    <property type="entry name" value="Homeodomain-like"/>
    <property type="match status" value="2"/>
</dbReference>
<evidence type="ECO:0000313" key="6">
    <source>
        <dbReference type="EMBL" id="RED44171.1"/>
    </source>
</evidence>
<protein>
    <submittedName>
        <fullName evidence="6">AraC family transcriptional regulator</fullName>
    </submittedName>
</protein>
<dbReference type="Gene3D" id="1.10.10.60">
    <property type="entry name" value="Homeodomain-like"/>
    <property type="match status" value="1"/>
</dbReference>
<dbReference type="GO" id="GO:0043565">
    <property type="term" value="F:sequence-specific DNA binding"/>
    <property type="evidence" value="ECO:0007669"/>
    <property type="project" value="InterPro"/>
</dbReference>
<dbReference type="SMART" id="SM00342">
    <property type="entry name" value="HTH_ARAC"/>
    <property type="match status" value="1"/>
</dbReference>
<dbReference type="InterPro" id="IPR009057">
    <property type="entry name" value="Homeodomain-like_sf"/>
</dbReference>
<gene>
    <name evidence="6" type="ORF">DFP90_11612</name>
</gene>
<dbReference type="InterPro" id="IPR018062">
    <property type="entry name" value="HTH_AraC-typ_CS"/>
</dbReference>
<keyword evidence="7" id="KW-1185">Reference proteome</keyword>
<dbReference type="Proteomes" id="UP000256845">
    <property type="component" value="Unassembled WGS sequence"/>
</dbReference>
<evidence type="ECO:0000256" key="2">
    <source>
        <dbReference type="ARBA" id="ARBA00023125"/>
    </source>
</evidence>
<dbReference type="GO" id="GO:0003700">
    <property type="term" value="F:DNA-binding transcription factor activity"/>
    <property type="evidence" value="ECO:0007669"/>
    <property type="project" value="InterPro"/>
</dbReference>
<accession>A0A3D9H4S2</accession>
<reference evidence="6 7" key="1">
    <citation type="submission" date="2018-07" db="EMBL/GenBank/DDBJ databases">
        <title>Genomic Encyclopedia of Type Strains, Phase III (KMG-III): the genomes of soil and plant-associated and newly described type strains.</title>
        <authorList>
            <person name="Whitman W."/>
        </authorList>
    </citation>
    <scope>NUCLEOTIDE SEQUENCE [LARGE SCALE GENOMIC DNA]</scope>
    <source>
        <strain evidence="6 7">CECT 8488</strain>
    </source>
</reference>
<keyword evidence="3" id="KW-0804">Transcription</keyword>
<feature type="region of interest" description="Disordered" evidence="4">
    <location>
        <begin position="1"/>
        <end position="41"/>
    </location>
</feature>
<dbReference type="AlphaFoldDB" id="A0A3D9H4S2"/>
<feature type="domain" description="HTH araC/xylS-type" evidence="5">
    <location>
        <begin position="238"/>
        <end position="335"/>
    </location>
</feature>
<dbReference type="PANTHER" id="PTHR46796">
    <property type="entry name" value="HTH-TYPE TRANSCRIPTIONAL ACTIVATOR RHAS-RELATED"/>
    <property type="match status" value="1"/>
</dbReference>
<dbReference type="InterPro" id="IPR018060">
    <property type="entry name" value="HTH_AraC"/>
</dbReference>
<evidence type="ECO:0000259" key="5">
    <source>
        <dbReference type="PROSITE" id="PS01124"/>
    </source>
</evidence>